<evidence type="ECO:0000256" key="5">
    <source>
        <dbReference type="ARBA" id="ARBA00022989"/>
    </source>
</evidence>
<keyword evidence="6 7" id="KW-0472">Membrane</keyword>
<dbReference type="AlphaFoldDB" id="A0A418KK53"/>
<feature type="transmembrane region" description="Helical" evidence="7">
    <location>
        <begin position="94"/>
        <end position="118"/>
    </location>
</feature>
<comment type="caution">
    <text evidence="10">The sequence shown here is derived from an EMBL/GenBank/DDBJ whole genome shotgun (WGS) entry which is preliminary data.</text>
</comment>
<keyword evidence="4 7" id="KW-0812">Transmembrane</keyword>
<gene>
    <name evidence="10" type="ORF">DY240_23345</name>
</gene>
<evidence type="ECO:0000256" key="6">
    <source>
        <dbReference type="ARBA" id="ARBA00023136"/>
    </source>
</evidence>
<feature type="transmembrane region" description="Helical" evidence="7">
    <location>
        <begin position="30"/>
        <end position="52"/>
    </location>
</feature>
<dbReference type="Gene3D" id="1.10.3720.10">
    <property type="entry name" value="MetI-like"/>
    <property type="match status" value="1"/>
</dbReference>
<organism evidence="10 11">
    <name type="scientific">Jiangella rhizosphaerae</name>
    <dbReference type="NCBI Taxonomy" id="2293569"/>
    <lineage>
        <taxon>Bacteria</taxon>
        <taxon>Bacillati</taxon>
        <taxon>Actinomycetota</taxon>
        <taxon>Actinomycetes</taxon>
        <taxon>Jiangellales</taxon>
        <taxon>Jiangellaceae</taxon>
        <taxon>Jiangella</taxon>
    </lineage>
</organism>
<evidence type="ECO:0000256" key="8">
    <source>
        <dbReference type="SAM" id="MobiDB-lite"/>
    </source>
</evidence>
<keyword evidence="5 7" id="KW-1133">Transmembrane helix</keyword>
<feature type="transmembrane region" description="Helical" evidence="7">
    <location>
        <begin position="159"/>
        <end position="181"/>
    </location>
</feature>
<keyword evidence="11" id="KW-1185">Reference proteome</keyword>
<evidence type="ECO:0000256" key="1">
    <source>
        <dbReference type="ARBA" id="ARBA00004651"/>
    </source>
</evidence>
<dbReference type="OrthoDB" id="9794684at2"/>
<dbReference type="PANTHER" id="PTHR43744:SF8">
    <property type="entry name" value="SN-GLYCEROL-3-PHOSPHATE TRANSPORT SYSTEM PERMEASE PROTEIN UGPE"/>
    <property type="match status" value="1"/>
</dbReference>
<feature type="domain" description="ABC transmembrane type-1" evidence="9">
    <location>
        <begin position="90"/>
        <end position="280"/>
    </location>
</feature>
<feature type="transmembrane region" description="Helical" evidence="7">
    <location>
        <begin position="125"/>
        <end position="147"/>
    </location>
</feature>
<evidence type="ECO:0000256" key="3">
    <source>
        <dbReference type="ARBA" id="ARBA00022475"/>
    </source>
</evidence>
<feature type="region of interest" description="Disordered" evidence="8">
    <location>
        <begin position="1"/>
        <end position="23"/>
    </location>
</feature>
<dbReference type="EMBL" id="QUAL01000286">
    <property type="protein sequence ID" value="RIQ15969.1"/>
    <property type="molecule type" value="Genomic_DNA"/>
</dbReference>
<reference evidence="10 11" key="1">
    <citation type="submission" date="2018-09" db="EMBL/GenBank/DDBJ databases">
        <title>Isolation, diversity and antifungal activity of actinobacteria from wheat.</title>
        <authorList>
            <person name="Han C."/>
        </authorList>
    </citation>
    <scope>NUCLEOTIDE SEQUENCE [LARGE SCALE GENOMIC DNA]</scope>
    <source>
        <strain evidence="10 11">NEAU-YY265</strain>
    </source>
</reference>
<dbReference type="CDD" id="cd06261">
    <property type="entry name" value="TM_PBP2"/>
    <property type="match status" value="1"/>
</dbReference>
<dbReference type="GO" id="GO:0005886">
    <property type="term" value="C:plasma membrane"/>
    <property type="evidence" value="ECO:0007669"/>
    <property type="project" value="UniProtKB-SubCell"/>
</dbReference>
<keyword evidence="2 7" id="KW-0813">Transport</keyword>
<dbReference type="PANTHER" id="PTHR43744">
    <property type="entry name" value="ABC TRANSPORTER PERMEASE PROTEIN MG189-RELATED-RELATED"/>
    <property type="match status" value="1"/>
</dbReference>
<evidence type="ECO:0000313" key="11">
    <source>
        <dbReference type="Proteomes" id="UP000284057"/>
    </source>
</evidence>
<dbReference type="InterPro" id="IPR035906">
    <property type="entry name" value="MetI-like_sf"/>
</dbReference>
<feature type="transmembrane region" description="Helical" evidence="7">
    <location>
        <begin position="261"/>
        <end position="281"/>
    </location>
</feature>
<proteinExistence type="inferred from homology"/>
<evidence type="ECO:0000259" key="9">
    <source>
        <dbReference type="PROSITE" id="PS50928"/>
    </source>
</evidence>
<dbReference type="PROSITE" id="PS50928">
    <property type="entry name" value="ABC_TM1"/>
    <property type="match status" value="1"/>
</dbReference>
<evidence type="ECO:0000256" key="2">
    <source>
        <dbReference type="ARBA" id="ARBA00022448"/>
    </source>
</evidence>
<evidence type="ECO:0000313" key="10">
    <source>
        <dbReference type="EMBL" id="RIQ15969.1"/>
    </source>
</evidence>
<sequence>MAVPTLTAPPAEAAPPPSPPKRAGRHGWTALRYVALIGAALVFVGPFVWIWISSLRTSTDIGRDPFGLPTELNWENYRNAFVTGRFGSYLGNTFLYVAFVVPLVVLLASMAAYALTLVRTKVTTLLFVLILLGVMVPFQSIMIPQYYVVRDLGLLGSYWGIIVPALALGLPFGIFLMRAFFLGLPGELRDAARVDGAGELRVFWHVMLPLARPGLLSLAVFQFMFTWNAFLIPLLYGQHENLRPVASGIMFFVGEYQTDRAAIAAAVTLTCLPVIVTYLFLQRYFIAGMTAGALK</sequence>
<comment type="similarity">
    <text evidence="7">Belongs to the binding-protein-dependent transport system permease family.</text>
</comment>
<dbReference type="SUPFAM" id="SSF161098">
    <property type="entry name" value="MetI-like"/>
    <property type="match status" value="1"/>
</dbReference>
<evidence type="ECO:0000256" key="7">
    <source>
        <dbReference type="RuleBase" id="RU363032"/>
    </source>
</evidence>
<dbReference type="GO" id="GO:0055085">
    <property type="term" value="P:transmembrane transport"/>
    <property type="evidence" value="ECO:0007669"/>
    <property type="project" value="InterPro"/>
</dbReference>
<dbReference type="InterPro" id="IPR000515">
    <property type="entry name" value="MetI-like"/>
</dbReference>
<protein>
    <submittedName>
        <fullName evidence="10">Carbohydrate ABC transporter permease</fullName>
    </submittedName>
</protein>
<keyword evidence="3" id="KW-1003">Cell membrane</keyword>
<name>A0A418KK53_9ACTN</name>
<accession>A0A418KK53</accession>
<evidence type="ECO:0000256" key="4">
    <source>
        <dbReference type="ARBA" id="ARBA00022692"/>
    </source>
</evidence>
<dbReference type="RefSeq" id="WP_119662152.1">
    <property type="nucleotide sequence ID" value="NZ_QUAL01000286.1"/>
</dbReference>
<dbReference type="Proteomes" id="UP000284057">
    <property type="component" value="Unassembled WGS sequence"/>
</dbReference>
<comment type="subcellular location">
    <subcellularLocation>
        <location evidence="1 7">Cell membrane</location>
        <topology evidence="1 7">Multi-pass membrane protein</topology>
    </subcellularLocation>
</comment>
<dbReference type="Pfam" id="PF00528">
    <property type="entry name" value="BPD_transp_1"/>
    <property type="match status" value="1"/>
</dbReference>